<dbReference type="EMBL" id="CP038150">
    <property type="protein sequence ID" value="QBR01487.1"/>
    <property type="molecule type" value="Genomic_DNA"/>
</dbReference>
<keyword evidence="4" id="KW-1185">Reference proteome</keyword>
<evidence type="ECO:0000313" key="3">
    <source>
        <dbReference type="EMBL" id="QBR01487.1"/>
    </source>
</evidence>
<protein>
    <submittedName>
        <fullName evidence="3">Acyltransferase</fullName>
    </submittedName>
</protein>
<dbReference type="PANTHER" id="PTHR23028">
    <property type="entry name" value="ACETYLTRANSFERASE"/>
    <property type="match status" value="1"/>
</dbReference>
<organism evidence="3 4">
    <name type="scientific">Paraburkholderia pallida</name>
    <dbReference type="NCBI Taxonomy" id="2547399"/>
    <lineage>
        <taxon>Bacteria</taxon>
        <taxon>Pseudomonadati</taxon>
        <taxon>Pseudomonadota</taxon>
        <taxon>Betaproteobacteria</taxon>
        <taxon>Burkholderiales</taxon>
        <taxon>Burkholderiaceae</taxon>
        <taxon>Paraburkholderia</taxon>
    </lineage>
</organism>
<evidence type="ECO:0000313" key="4">
    <source>
        <dbReference type="Proteomes" id="UP000295727"/>
    </source>
</evidence>
<dbReference type="AlphaFoldDB" id="A0A4P7D2Q4"/>
<feature type="transmembrane region" description="Helical" evidence="1">
    <location>
        <begin position="312"/>
        <end position="331"/>
    </location>
</feature>
<dbReference type="Proteomes" id="UP000295727">
    <property type="component" value="Chromosome 3"/>
</dbReference>
<sequence>MKKMLPGLDVLRFFLACYLVLYHTLYFYAEADAMPLAQVFRFGGCATSIFFILSGFILSHVYVGTARGESKTISPSMFFINRFTNLYPIHIITFLLVIALMAVSAHPYEVEMNTLGSAPGVMHVMSAAEVEVNSVLQVLLLQAWNPFYLVFNVPAWSLSALFFFYLFFPILAPRLISMRRKWTMLIAMWAACLLPAIIIVANSWYGVWAIGMLHNNPLLRLPEFLAGILAYGIFAGHAEQITGFVARNRRIVILTLTAFYVGAAYLFADASPSWEILLHNGAIFPAQIALIFVAASVLQGASARAARWARRLGNASLSIFALQIPLFTLFLKVEKGLEIPYPLLSCFHRFHLCAGEARVMSPHFSAYPVYLVMILFASVLLQEKVIVPLRAPLRRMLTRLWGAQLPPKMPSPSNPGTL</sequence>
<proteinExistence type="predicted"/>
<name>A0A4P7D2Q4_9BURK</name>
<reference evidence="3 4" key="1">
    <citation type="submission" date="2019-03" db="EMBL/GenBank/DDBJ databases">
        <title>Paraburkholderia sp. 7MH5, isolated from subtropical forest soil.</title>
        <authorList>
            <person name="Gao Z.-H."/>
            <person name="Qiu L.-H."/>
        </authorList>
    </citation>
    <scope>NUCLEOTIDE SEQUENCE [LARGE SCALE GENOMIC DNA]</scope>
    <source>
        <strain evidence="3 4">7MH5</strain>
    </source>
</reference>
<feature type="domain" description="Acyltransferase 3" evidence="2">
    <location>
        <begin position="6"/>
        <end position="381"/>
    </location>
</feature>
<feature type="transmembrane region" description="Helical" evidence="1">
    <location>
        <begin position="12"/>
        <end position="29"/>
    </location>
</feature>
<feature type="transmembrane region" description="Helical" evidence="1">
    <location>
        <begin position="280"/>
        <end position="300"/>
    </location>
</feature>
<feature type="transmembrane region" description="Helical" evidence="1">
    <location>
        <begin position="84"/>
        <end position="105"/>
    </location>
</feature>
<feature type="transmembrane region" description="Helical" evidence="1">
    <location>
        <begin position="219"/>
        <end position="238"/>
    </location>
</feature>
<dbReference type="OrthoDB" id="8772324at2"/>
<dbReference type="GO" id="GO:0016747">
    <property type="term" value="F:acyltransferase activity, transferring groups other than amino-acyl groups"/>
    <property type="evidence" value="ECO:0007669"/>
    <property type="project" value="InterPro"/>
</dbReference>
<keyword evidence="3" id="KW-0808">Transferase</keyword>
<dbReference type="PANTHER" id="PTHR23028:SF53">
    <property type="entry name" value="ACYL_TRANSF_3 DOMAIN-CONTAINING PROTEIN"/>
    <property type="match status" value="1"/>
</dbReference>
<evidence type="ECO:0000256" key="1">
    <source>
        <dbReference type="SAM" id="Phobius"/>
    </source>
</evidence>
<dbReference type="InterPro" id="IPR050879">
    <property type="entry name" value="Acyltransferase_3"/>
</dbReference>
<keyword evidence="3" id="KW-0012">Acyltransferase</keyword>
<keyword evidence="1" id="KW-1133">Transmembrane helix</keyword>
<evidence type="ECO:0000259" key="2">
    <source>
        <dbReference type="Pfam" id="PF01757"/>
    </source>
</evidence>
<keyword evidence="1" id="KW-0472">Membrane</keyword>
<dbReference type="GO" id="GO:0009103">
    <property type="term" value="P:lipopolysaccharide biosynthetic process"/>
    <property type="evidence" value="ECO:0007669"/>
    <property type="project" value="TreeGrafter"/>
</dbReference>
<dbReference type="GO" id="GO:0016020">
    <property type="term" value="C:membrane"/>
    <property type="evidence" value="ECO:0007669"/>
    <property type="project" value="TreeGrafter"/>
</dbReference>
<feature type="transmembrane region" description="Helical" evidence="1">
    <location>
        <begin position="367"/>
        <end position="387"/>
    </location>
</feature>
<dbReference type="Pfam" id="PF01757">
    <property type="entry name" value="Acyl_transf_3"/>
    <property type="match status" value="1"/>
</dbReference>
<dbReference type="KEGG" id="ppai:E1956_30335"/>
<feature type="transmembrane region" description="Helical" evidence="1">
    <location>
        <begin position="250"/>
        <end position="268"/>
    </location>
</feature>
<feature type="transmembrane region" description="Helical" evidence="1">
    <location>
        <begin position="41"/>
        <end position="63"/>
    </location>
</feature>
<accession>A0A4P7D2Q4</accession>
<feature type="transmembrane region" description="Helical" evidence="1">
    <location>
        <begin position="184"/>
        <end position="207"/>
    </location>
</feature>
<gene>
    <name evidence="3" type="ORF">E1956_30335</name>
</gene>
<dbReference type="InterPro" id="IPR002656">
    <property type="entry name" value="Acyl_transf_3_dom"/>
</dbReference>
<keyword evidence="1" id="KW-0812">Transmembrane</keyword>
<feature type="transmembrane region" description="Helical" evidence="1">
    <location>
        <begin position="147"/>
        <end position="172"/>
    </location>
</feature>